<dbReference type="AlphaFoldDB" id="A0AAT9G809"/>
<sequence length="355" mass="41172">MIRLLIICITFLLLYLGFSVLNQLDSTLTLNLYDYYIETSFFTFIILYILFTLFSAIFLKIIFLIIDLPANLKDLFFSKRATTDNYLLMKAMAEYIAGEESKSVATSQKIAHRLTKENKVFHTLLLAEAELDTSIRIKYFQELEQSKHYSAFVTKRLAQIFYQNNMYETAENYAVRSFNLNEFDSETLEILLDCYAKLSLWTKFIFVVSKLNRVDTQKLESIKNKIADYYVDAAKNMLEANKTKDAIHYLESTIKLIPSHISALNLYLPMNSSSWNNKNIEILKAAFANNPSFEIVELYKQFSSVPPLRIYEDLAMLVNPKQYLGLFLAIAAYLGLPEKIKNLKNEPELLPFHDI</sequence>
<protein>
    <submittedName>
        <fullName evidence="7">Heme biosynthesis HemY N-terminal domain-containing protein</fullName>
    </submittedName>
</protein>
<dbReference type="EMBL" id="AP029170">
    <property type="protein sequence ID" value="BFD45861.1"/>
    <property type="molecule type" value="Genomic_DNA"/>
</dbReference>
<dbReference type="GO" id="GO:0016020">
    <property type="term" value="C:membrane"/>
    <property type="evidence" value="ECO:0007669"/>
    <property type="project" value="UniProtKB-SubCell"/>
</dbReference>
<dbReference type="SUPFAM" id="SSF48452">
    <property type="entry name" value="TPR-like"/>
    <property type="match status" value="1"/>
</dbReference>
<feature type="transmembrane region" description="Helical" evidence="5">
    <location>
        <begin position="43"/>
        <end position="66"/>
    </location>
</feature>
<evidence type="ECO:0000259" key="6">
    <source>
        <dbReference type="Pfam" id="PF07219"/>
    </source>
</evidence>
<accession>A0AAT9G809</accession>
<dbReference type="Pfam" id="PF07219">
    <property type="entry name" value="HemY_N"/>
    <property type="match status" value="1"/>
</dbReference>
<evidence type="ECO:0000256" key="5">
    <source>
        <dbReference type="SAM" id="Phobius"/>
    </source>
</evidence>
<organism evidence="7">
    <name type="scientific">Candidatus Tisiphia endosymbiont of Sergentomyia squamirostris</name>
    <dbReference type="NCBI Taxonomy" id="3113639"/>
    <lineage>
        <taxon>Bacteria</taxon>
        <taxon>Pseudomonadati</taxon>
        <taxon>Pseudomonadota</taxon>
        <taxon>Alphaproteobacteria</taxon>
        <taxon>Rickettsiales</taxon>
        <taxon>Rickettsiaceae</taxon>
        <taxon>Rickettsieae</taxon>
        <taxon>Candidatus Tisiphia</taxon>
    </lineage>
</organism>
<feature type="domain" description="HemY N-terminal" evidence="6">
    <location>
        <begin position="28"/>
        <end position="130"/>
    </location>
</feature>
<reference evidence="7" key="1">
    <citation type="submission" date="2024-01" db="EMBL/GenBank/DDBJ databases">
        <title>Sequencing the genomes of a sandfly, Sergentomyia squamirostris, and its two endosymbionts.</title>
        <authorList>
            <person name="Itokawa K."/>
            <person name="Sanjoba C."/>
        </authorList>
    </citation>
    <scope>NUCLEOTIDE SEQUENCE</scope>
    <source>
        <strain evidence="7">RiSSQ</strain>
    </source>
</reference>
<keyword evidence="2 5" id="KW-0812">Transmembrane</keyword>
<evidence type="ECO:0000256" key="2">
    <source>
        <dbReference type="ARBA" id="ARBA00022692"/>
    </source>
</evidence>
<dbReference type="Gene3D" id="1.25.40.10">
    <property type="entry name" value="Tetratricopeptide repeat domain"/>
    <property type="match status" value="1"/>
</dbReference>
<dbReference type="InterPro" id="IPR011990">
    <property type="entry name" value="TPR-like_helical_dom_sf"/>
</dbReference>
<evidence type="ECO:0000256" key="3">
    <source>
        <dbReference type="ARBA" id="ARBA00022989"/>
    </source>
</evidence>
<gene>
    <name evidence="7" type="ORF">DMENIID0002_05070</name>
</gene>
<evidence type="ECO:0000256" key="4">
    <source>
        <dbReference type="ARBA" id="ARBA00023136"/>
    </source>
</evidence>
<dbReference type="InterPro" id="IPR010817">
    <property type="entry name" value="HemY_N"/>
</dbReference>
<evidence type="ECO:0000256" key="1">
    <source>
        <dbReference type="ARBA" id="ARBA00004370"/>
    </source>
</evidence>
<comment type="subcellular location">
    <subcellularLocation>
        <location evidence="1">Membrane</location>
    </subcellularLocation>
</comment>
<proteinExistence type="predicted"/>
<keyword evidence="3 5" id="KW-1133">Transmembrane helix</keyword>
<name>A0AAT9G809_9RICK</name>
<evidence type="ECO:0000313" key="7">
    <source>
        <dbReference type="EMBL" id="BFD45861.1"/>
    </source>
</evidence>
<keyword evidence="4 5" id="KW-0472">Membrane</keyword>